<name>A0A9P8RHH5_9PEZI</name>
<feature type="region of interest" description="Disordered" evidence="1">
    <location>
        <begin position="360"/>
        <end position="380"/>
    </location>
</feature>
<feature type="region of interest" description="Disordered" evidence="1">
    <location>
        <begin position="191"/>
        <end position="222"/>
    </location>
</feature>
<dbReference type="RefSeq" id="XP_045952456.1">
    <property type="nucleotide sequence ID" value="XM_046109534.1"/>
</dbReference>
<feature type="compositionally biased region" description="Low complexity" evidence="1">
    <location>
        <begin position="295"/>
        <end position="320"/>
    </location>
</feature>
<feature type="compositionally biased region" description="Low complexity" evidence="1">
    <location>
        <begin position="203"/>
        <end position="222"/>
    </location>
</feature>
<proteinExistence type="predicted"/>
<feature type="compositionally biased region" description="Polar residues" evidence="1">
    <location>
        <begin position="191"/>
        <end position="202"/>
    </location>
</feature>
<reference evidence="2" key="1">
    <citation type="journal article" date="2021" name="Nat. Commun.">
        <title>Genetic determinants of endophytism in the Arabidopsis root mycobiome.</title>
        <authorList>
            <person name="Mesny F."/>
            <person name="Miyauchi S."/>
            <person name="Thiergart T."/>
            <person name="Pickel B."/>
            <person name="Atanasova L."/>
            <person name="Karlsson M."/>
            <person name="Huettel B."/>
            <person name="Barry K.W."/>
            <person name="Haridas S."/>
            <person name="Chen C."/>
            <person name="Bauer D."/>
            <person name="Andreopoulos W."/>
            <person name="Pangilinan J."/>
            <person name="LaButti K."/>
            <person name="Riley R."/>
            <person name="Lipzen A."/>
            <person name="Clum A."/>
            <person name="Drula E."/>
            <person name="Henrissat B."/>
            <person name="Kohler A."/>
            <person name="Grigoriev I.V."/>
            <person name="Martin F.M."/>
            <person name="Hacquard S."/>
        </authorList>
    </citation>
    <scope>NUCLEOTIDE SEQUENCE</scope>
    <source>
        <strain evidence="2">MPI-SDFR-AT-0073</strain>
    </source>
</reference>
<accession>A0A9P8RHH5</accession>
<evidence type="ECO:0000313" key="3">
    <source>
        <dbReference type="Proteomes" id="UP000758603"/>
    </source>
</evidence>
<feature type="compositionally biased region" description="Acidic residues" evidence="1">
    <location>
        <begin position="321"/>
        <end position="342"/>
    </location>
</feature>
<keyword evidence="3" id="KW-1185">Reference proteome</keyword>
<comment type="caution">
    <text evidence="2">The sequence shown here is derived from an EMBL/GenBank/DDBJ whole genome shotgun (WGS) entry which is preliminary data.</text>
</comment>
<dbReference type="Proteomes" id="UP000758603">
    <property type="component" value="Unassembled WGS sequence"/>
</dbReference>
<sequence>MKSTTVALGFLAGMATASYNHPRHFHAPRPYYRRDNGTEPTQTTLTVKVTQVHTITSCAPTVTNCPARNGTAISANDAYATIPASDLITSEVTQVVELTTTVCPVAEASSIASSVSAAHSSGLITGTTKDVTATATSDNSGATGSVVTSASVGTTDVPLTYTVGPETAKSVITTTVKSTYTAQVTVTLTKSASTGASSNSPQGTTTDSEGTTTTTSTSTGTRTVTISKASTATASGYPVATGSAGVEEVTGNSAATGSVSEGSCAEATTVTVTAPASTIYVTVGASSAAPSAASATASSPAAATTGSSSTGSDNSATGSDAGDDESSDDSSDADECDADEATSTDAGVVYATATATVVPYPVGGVNGTYPVPTGAYRHKN</sequence>
<dbReference type="GeneID" id="70138425"/>
<dbReference type="OrthoDB" id="3923593at2759"/>
<organism evidence="2 3">
    <name type="scientific">Truncatella angustata</name>
    <dbReference type="NCBI Taxonomy" id="152316"/>
    <lineage>
        <taxon>Eukaryota</taxon>
        <taxon>Fungi</taxon>
        <taxon>Dikarya</taxon>
        <taxon>Ascomycota</taxon>
        <taxon>Pezizomycotina</taxon>
        <taxon>Sordariomycetes</taxon>
        <taxon>Xylariomycetidae</taxon>
        <taxon>Amphisphaeriales</taxon>
        <taxon>Sporocadaceae</taxon>
        <taxon>Truncatella</taxon>
    </lineage>
</organism>
<evidence type="ECO:0000313" key="2">
    <source>
        <dbReference type="EMBL" id="KAH6645942.1"/>
    </source>
</evidence>
<protein>
    <submittedName>
        <fullName evidence="2">Uncharacterized protein</fullName>
    </submittedName>
</protein>
<evidence type="ECO:0000256" key="1">
    <source>
        <dbReference type="SAM" id="MobiDB-lite"/>
    </source>
</evidence>
<dbReference type="EMBL" id="JAGPXC010000010">
    <property type="protein sequence ID" value="KAH6645942.1"/>
    <property type="molecule type" value="Genomic_DNA"/>
</dbReference>
<gene>
    <name evidence="2" type="ORF">BKA67DRAFT_90176</name>
</gene>
<feature type="region of interest" description="Disordered" evidence="1">
    <location>
        <begin position="295"/>
        <end position="347"/>
    </location>
</feature>
<dbReference type="AlphaFoldDB" id="A0A9P8RHH5"/>